<evidence type="ECO:0000313" key="1">
    <source>
        <dbReference type="EMBL" id="MBP5858804.1"/>
    </source>
</evidence>
<proteinExistence type="predicted"/>
<dbReference type="InterPro" id="IPR052342">
    <property type="entry name" value="MCH/BMMD"/>
</dbReference>
<dbReference type="PANTHER" id="PTHR43664:SF1">
    <property type="entry name" value="BETA-METHYLMALYL-COA DEHYDRATASE"/>
    <property type="match status" value="1"/>
</dbReference>
<evidence type="ECO:0000313" key="2">
    <source>
        <dbReference type="Proteomes" id="UP000672602"/>
    </source>
</evidence>
<dbReference type="RefSeq" id="WP_210683392.1">
    <property type="nucleotide sequence ID" value="NZ_JAGMWN010000011.1"/>
</dbReference>
<dbReference type="PIRSF" id="PIRSF021494">
    <property type="entry name" value="Rv0216_prd"/>
    <property type="match status" value="1"/>
</dbReference>
<gene>
    <name evidence="1" type="ORF">KAJ83_17430</name>
</gene>
<dbReference type="SUPFAM" id="SSF54637">
    <property type="entry name" value="Thioesterase/thiol ester dehydrase-isomerase"/>
    <property type="match status" value="2"/>
</dbReference>
<dbReference type="EMBL" id="JAGMWN010000011">
    <property type="protein sequence ID" value="MBP5858804.1"/>
    <property type="molecule type" value="Genomic_DNA"/>
</dbReference>
<dbReference type="InterPro" id="IPR016790">
    <property type="entry name" value="Thiol_ester_hydratase_Rv0216"/>
</dbReference>
<organism evidence="1 2">
    <name type="scientific">Marivibrio halodurans</name>
    <dbReference type="NCBI Taxonomy" id="2039722"/>
    <lineage>
        <taxon>Bacteria</taxon>
        <taxon>Pseudomonadati</taxon>
        <taxon>Pseudomonadota</taxon>
        <taxon>Alphaproteobacteria</taxon>
        <taxon>Rhodospirillales</taxon>
        <taxon>Rhodospirillaceae</taxon>
        <taxon>Marivibrio</taxon>
    </lineage>
</organism>
<dbReference type="Proteomes" id="UP000672602">
    <property type="component" value="Unassembled WGS sequence"/>
</dbReference>
<dbReference type="Pfam" id="PF19315">
    <property type="entry name" value="MC_hydratase"/>
    <property type="match status" value="1"/>
</dbReference>
<dbReference type="InterPro" id="IPR048274">
    <property type="entry name" value="MC_hydratase"/>
</dbReference>
<reference evidence="1" key="1">
    <citation type="submission" date="2021-04" db="EMBL/GenBank/DDBJ databases">
        <authorList>
            <person name="Zhang D.-C."/>
        </authorList>
    </citation>
    <scope>NUCLEOTIDE SEQUENCE</scope>
    <source>
        <strain evidence="1">CGMCC 1.15697</strain>
    </source>
</reference>
<dbReference type="CDD" id="cd03451">
    <property type="entry name" value="FkbR2"/>
    <property type="match status" value="2"/>
</dbReference>
<comment type="caution">
    <text evidence="1">The sequence shown here is derived from an EMBL/GenBank/DDBJ whole genome shotgun (WGS) entry which is preliminary data.</text>
</comment>
<dbReference type="InterPro" id="IPR029069">
    <property type="entry name" value="HotDog_dom_sf"/>
</dbReference>
<dbReference type="PANTHER" id="PTHR43664">
    <property type="entry name" value="MONOAMINE OXIDASE-RELATED"/>
    <property type="match status" value="1"/>
</dbReference>
<protein>
    <submittedName>
        <fullName evidence="1">MaoC family dehydratase</fullName>
    </submittedName>
</protein>
<dbReference type="AlphaFoldDB" id="A0A8J7S8G3"/>
<dbReference type="Gene3D" id="3.10.129.10">
    <property type="entry name" value="Hotdog Thioesterase"/>
    <property type="match status" value="1"/>
</dbReference>
<sequence>MSETTDIQLSPKSSHGRVFEDFRLGEVIEHANPRTIGEGDVSLYHALTGNRFTLQVSDPFARDVGYHSAPIDDLLIFNIVFGQSVPEISHNAIANLGYAEVDFLSQLYVGETIRARSQVIGLKENSSGESGVVYVRTEGLDNRGVPILRFVRWVMVPTRAGTAASGKSGTGEDRVPDLAARVEPLTIPRHRLNKFWTDRDTGSPHRWEDYHQGEAIDHIDGVTIEEAEHMMASRLYQNDSRTHFDGHAMKSTPFGRRIVQGGHIISIARALTHNGLANACIVSAIHGARHANPTFAGDTLYAWTSVLEKQELDRRTDIGALRLRTTATKNMPCARFPRLPDQKGAGQPDGETENIVLELDYTVILPRR</sequence>
<keyword evidence="2" id="KW-1185">Reference proteome</keyword>
<accession>A0A8J7S8G3</accession>
<name>A0A8J7S8G3_9PROT</name>
<dbReference type="GO" id="GO:0016829">
    <property type="term" value="F:lyase activity"/>
    <property type="evidence" value="ECO:0007669"/>
    <property type="project" value="InterPro"/>
</dbReference>